<proteinExistence type="predicted"/>
<dbReference type="PANTHER" id="PTHR22916">
    <property type="entry name" value="GLYCOSYLTRANSFERASE"/>
    <property type="match status" value="1"/>
</dbReference>
<feature type="domain" description="Glycosyltransferase 2-like" evidence="1">
    <location>
        <begin position="10"/>
        <end position="172"/>
    </location>
</feature>
<comment type="caution">
    <text evidence="2">The sequence shown here is derived from an EMBL/GenBank/DDBJ whole genome shotgun (WGS) entry which is preliminary data.</text>
</comment>
<dbReference type="AlphaFoldDB" id="A0A9D2AG57"/>
<sequence length="357" mass="42035">MTSPSSPQLSVIVPVYNVEPWLRRCLDSICKQTLRDIEIICVNDGSTDHSADILEEYAARDPRIRVIHQANGGLSAARNAGLDLCRAELITTVDSDDYIDPETYAELLPRMTEQTDLICFGVQVEANDLDWGNKMQRYFTLPDEQTLAATPQLVAKLNDTAWNKIYRRELIERFQLRYPHGIWYEDFSFTRMYSSICRNIRLTPKRYYHYVLRESSIMGQSLKHKTPKIIDRLTSMGVVLDFYERHGLTERFRPVISHWLHQLPIMMQRLPKDLIRDGKGKTVDFLRRHKLDQLFAEHDTVLRIMNPLWYHLRCLFYRDKETSTQFRFMGIPIFSLVKRSKRRRYRLLGLSFGPRVS</sequence>
<dbReference type="EC" id="2.4.-.-" evidence="2"/>
<dbReference type="InterPro" id="IPR001173">
    <property type="entry name" value="Glyco_trans_2-like"/>
</dbReference>
<evidence type="ECO:0000313" key="3">
    <source>
        <dbReference type="Proteomes" id="UP000823964"/>
    </source>
</evidence>
<dbReference type="Gene3D" id="3.90.550.10">
    <property type="entry name" value="Spore Coat Polysaccharide Biosynthesis Protein SpsA, Chain A"/>
    <property type="match status" value="1"/>
</dbReference>
<reference evidence="2" key="1">
    <citation type="journal article" date="2021" name="PeerJ">
        <title>Extensive microbial diversity within the chicken gut microbiome revealed by metagenomics and culture.</title>
        <authorList>
            <person name="Gilroy R."/>
            <person name="Ravi A."/>
            <person name="Getino M."/>
            <person name="Pursley I."/>
            <person name="Horton D.L."/>
            <person name="Alikhan N.F."/>
            <person name="Baker D."/>
            <person name="Gharbi K."/>
            <person name="Hall N."/>
            <person name="Watson M."/>
            <person name="Adriaenssens E.M."/>
            <person name="Foster-Nyarko E."/>
            <person name="Jarju S."/>
            <person name="Secka A."/>
            <person name="Antonio M."/>
            <person name="Oren A."/>
            <person name="Chaudhuri R.R."/>
            <person name="La Ragione R."/>
            <person name="Hildebrand F."/>
            <person name="Pallen M.J."/>
        </authorList>
    </citation>
    <scope>NUCLEOTIDE SEQUENCE</scope>
    <source>
        <strain evidence="2">14975</strain>
    </source>
</reference>
<dbReference type="PANTHER" id="PTHR22916:SF3">
    <property type="entry name" value="UDP-GLCNAC:BETAGAL BETA-1,3-N-ACETYLGLUCOSAMINYLTRANSFERASE-LIKE PROTEIN 1"/>
    <property type="match status" value="1"/>
</dbReference>
<dbReference type="InterPro" id="IPR029044">
    <property type="entry name" value="Nucleotide-diphossugar_trans"/>
</dbReference>
<dbReference type="GO" id="GO:0016758">
    <property type="term" value="F:hexosyltransferase activity"/>
    <property type="evidence" value="ECO:0007669"/>
    <property type="project" value="UniProtKB-ARBA"/>
</dbReference>
<keyword evidence="2" id="KW-0328">Glycosyltransferase</keyword>
<evidence type="ECO:0000313" key="2">
    <source>
        <dbReference type="EMBL" id="HIX19009.1"/>
    </source>
</evidence>
<organism evidence="2 3">
    <name type="scientific">Candidatus Akkermansia intestinigallinarum</name>
    <dbReference type="NCBI Taxonomy" id="2838431"/>
    <lineage>
        <taxon>Bacteria</taxon>
        <taxon>Pseudomonadati</taxon>
        <taxon>Verrucomicrobiota</taxon>
        <taxon>Verrucomicrobiia</taxon>
        <taxon>Verrucomicrobiales</taxon>
        <taxon>Akkermansiaceae</taxon>
        <taxon>Akkermansia</taxon>
    </lineage>
</organism>
<accession>A0A9D2AG57</accession>
<dbReference type="Proteomes" id="UP000823964">
    <property type="component" value="Unassembled WGS sequence"/>
</dbReference>
<dbReference type="Pfam" id="PF00535">
    <property type="entry name" value="Glycos_transf_2"/>
    <property type="match status" value="1"/>
</dbReference>
<name>A0A9D2AG57_9BACT</name>
<evidence type="ECO:0000259" key="1">
    <source>
        <dbReference type="Pfam" id="PF00535"/>
    </source>
</evidence>
<dbReference type="EMBL" id="DXFQ01000005">
    <property type="protein sequence ID" value="HIX19009.1"/>
    <property type="molecule type" value="Genomic_DNA"/>
</dbReference>
<reference evidence="2" key="2">
    <citation type="submission" date="2021-04" db="EMBL/GenBank/DDBJ databases">
        <authorList>
            <person name="Gilroy R."/>
        </authorList>
    </citation>
    <scope>NUCLEOTIDE SEQUENCE</scope>
    <source>
        <strain evidence="2">14975</strain>
    </source>
</reference>
<dbReference type="SUPFAM" id="SSF53448">
    <property type="entry name" value="Nucleotide-diphospho-sugar transferases"/>
    <property type="match status" value="1"/>
</dbReference>
<keyword evidence="2" id="KW-0808">Transferase</keyword>
<gene>
    <name evidence="2" type="ORF">H9862_00225</name>
</gene>
<protein>
    <submittedName>
        <fullName evidence="2">Glycosyltransferase</fullName>
        <ecNumber evidence="2">2.4.-.-</ecNumber>
    </submittedName>
</protein>
<dbReference type="CDD" id="cd00761">
    <property type="entry name" value="Glyco_tranf_GTA_type"/>
    <property type="match status" value="1"/>
</dbReference>